<reference evidence="2" key="2">
    <citation type="journal article" date="2015" name="Fish Shellfish Immunol.">
        <title>Early steps in the European eel (Anguilla anguilla)-Vibrio vulnificus interaction in the gills: Role of the RtxA13 toxin.</title>
        <authorList>
            <person name="Callol A."/>
            <person name="Pajuelo D."/>
            <person name="Ebbesson L."/>
            <person name="Teles M."/>
            <person name="MacKenzie S."/>
            <person name="Amaro C."/>
        </authorList>
    </citation>
    <scope>NUCLEOTIDE SEQUENCE</scope>
</reference>
<organism evidence="2">
    <name type="scientific">Anguilla anguilla</name>
    <name type="common">European freshwater eel</name>
    <name type="synonym">Muraena anguilla</name>
    <dbReference type="NCBI Taxonomy" id="7936"/>
    <lineage>
        <taxon>Eukaryota</taxon>
        <taxon>Metazoa</taxon>
        <taxon>Chordata</taxon>
        <taxon>Craniata</taxon>
        <taxon>Vertebrata</taxon>
        <taxon>Euteleostomi</taxon>
        <taxon>Actinopterygii</taxon>
        <taxon>Neopterygii</taxon>
        <taxon>Teleostei</taxon>
        <taxon>Anguilliformes</taxon>
        <taxon>Anguillidae</taxon>
        <taxon>Anguilla</taxon>
    </lineage>
</organism>
<accession>A0A0E9W9Y1</accession>
<protein>
    <submittedName>
        <fullName evidence="2">Uncharacterized protein</fullName>
    </submittedName>
</protein>
<name>A0A0E9W9Y1_ANGAN</name>
<dbReference type="EMBL" id="GBXM01022309">
    <property type="protein sequence ID" value="JAH86268.1"/>
    <property type="molecule type" value="Transcribed_RNA"/>
</dbReference>
<feature type="signal peptide" evidence="1">
    <location>
        <begin position="1"/>
        <end position="25"/>
    </location>
</feature>
<reference evidence="2" key="1">
    <citation type="submission" date="2014-11" db="EMBL/GenBank/DDBJ databases">
        <authorList>
            <person name="Amaro Gonzalez C."/>
        </authorList>
    </citation>
    <scope>NUCLEOTIDE SEQUENCE</scope>
</reference>
<sequence length="75" mass="8047">MSCGGYVTSLLVLVFTSCCTKLALAGRENKLAFLPDKAFQGTCTWWFVAWAKTEGAENLLIGCLLTAKCPLCPLG</sequence>
<evidence type="ECO:0000256" key="1">
    <source>
        <dbReference type="SAM" id="SignalP"/>
    </source>
</evidence>
<evidence type="ECO:0000313" key="2">
    <source>
        <dbReference type="EMBL" id="JAH86268.1"/>
    </source>
</evidence>
<dbReference type="AlphaFoldDB" id="A0A0E9W9Y1"/>
<proteinExistence type="predicted"/>
<keyword evidence="1" id="KW-0732">Signal</keyword>
<feature type="chain" id="PRO_5002434140" evidence="1">
    <location>
        <begin position="26"/>
        <end position="75"/>
    </location>
</feature>